<dbReference type="EMBL" id="JAULUE010002054">
    <property type="protein sequence ID" value="KAK5894716.1"/>
    <property type="molecule type" value="Genomic_DNA"/>
</dbReference>
<organism evidence="1 2">
    <name type="scientific">Champsocephalus esox</name>
    <name type="common">pike icefish</name>
    <dbReference type="NCBI Taxonomy" id="159716"/>
    <lineage>
        <taxon>Eukaryota</taxon>
        <taxon>Metazoa</taxon>
        <taxon>Chordata</taxon>
        <taxon>Craniata</taxon>
        <taxon>Vertebrata</taxon>
        <taxon>Euteleostomi</taxon>
        <taxon>Actinopterygii</taxon>
        <taxon>Neopterygii</taxon>
        <taxon>Teleostei</taxon>
        <taxon>Neoteleostei</taxon>
        <taxon>Acanthomorphata</taxon>
        <taxon>Eupercaria</taxon>
        <taxon>Perciformes</taxon>
        <taxon>Notothenioidei</taxon>
        <taxon>Channichthyidae</taxon>
        <taxon>Champsocephalus</taxon>
    </lineage>
</organism>
<dbReference type="Proteomes" id="UP001335648">
    <property type="component" value="Unassembled WGS sequence"/>
</dbReference>
<keyword evidence="2" id="KW-1185">Reference proteome</keyword>
<sequence>MADPLAHAQNRSGRVTDRVVTVGTQTRPTCVFASATGAVEDPPGAACQRSHKKHEALPSLRYRSESLIGPIQWLRDIRVLLPRRNY</sequence>
<evidence type="ECO:0000313" key="1">
    <source>
        <dbReference type="EMBL" id="KAK5894716.1"/>
    </source>
</evidence>
<gene>
    <name evidence="1" type="ORF">CesoFtcFv8_011384</name>
</gene>
<name>A0AAN8BZZ4_9TELE</name>
<proteinExistence type="predicted"/>
<reference evidence="1 2" key="1">
    <citation type="journal article" date="2023" name="Mol. Biol. Evol.">
        <title>Genomics of Secondarily Temperate Adaptation in the Only Non-Antarctic Icefish.</title>
        <authorList>
            <person name="Rivera-Colon A.G."/>
            <person name="Rayamajhi N."/>
            <person name="Minhas B.F."/>
            <person name="Madrigal G."/>
            <person name="Bilyk K.T."/>
            <person name="Yoon V."/>
            <person name="Hune M."/>
            <person name="Gregory S."/>
            <person name="Cheng C.H.C."/>
            <person name="Catchen J.M."/>
        </authorList>
    </citation>
    <scope>NUCLEOTIDE SEQUENCE [LARGE SCALE GENOMIC DNA]</scope>
    <source>
        <strain evidence="1">JC2023a</strain>
    </source>
</reference>
<evidence type="ECO:0000313" key="2">
    <source>
        <dbReference type="Proteomes" id="UP001335648"/>
    </source>
</evidence>
<protein>
    <submittedName>
        <fullName evidence="1">Uncharacterized protein</fullName>
    </submittedName>
</protein>
<dbReference type="AlphaFoldDB" id="A0AAN8BZZ4"/>
<accession>A0AAN8BZZ4</accession>
<comment type="caution">
    <text evidence="1">The sequence shown here is derived from an EMBL/GenBank/DDBJ whole genome shotgun (WGS) entry which is preliminary data.</text>
</comment>